<feature type="binding site" evidence="4">
    <location>
        <position position="73"/>
    </location>
    <ligand>
        <name>molybdate</name>
        <dbReference type="ChEBI" id="CHEBI:36264"/>
    </ligand>
</feature>
<dbReference type="InterPro" id="IPR050682">
    <property type="entry name" value="ModA/WtpA"/>
</dbReference>
<dbReference type="PIRSF" id="PIRSF004846">
    <property type="entry name" value="ModA"/>
    <property type="match status" value="1"/>
</dbReference>
<comment type="similarity">
    <text evidence="1">Belongs to the bacterial solute-binding protein ModA family.</text>
</comment>
<sequence length="257" mass="26217">MTDRIARRAARTVAALALAVAAAGCGDAGRTGGGGATLTVFAAASLTESFTELGRAFERSRPGVRVRFSFAGSSTLARQIAEGAPADVFAAADQNAMRTVAGARRTAAPRVFARNRLVIAIAPGNPGGVRSLRDLAGRRVKVVLCAAPVPCGAAARKALDAANVRVTPVSEEQDVKAVLTKVRMGEADAGLIYRTDVRASGGRVEGVEFPESAQAVNDYPIAPLTEAPEPGHAEAFVALVTSAQGRAVLAGAGFGLP</sequence>
<dbReference type="GO" id="GO:0030973">
    <property type="term" value="F:molybdate ion binding"/>
    <property type="evidence" value="ECO:0007669"/>
    <property type="project" value="TreeGrafter"/>
</dbReference>
<dbReference type="GO" id="GO:0015689">
    <property type="term" value="P:molybdate ion transport"/>
    <property type="evidence" value="ECO:0007669"/>
    <property type="project" value="InterPro"/>
</dbReference>
<dbReference type="PROSITE" id="PS51257">
    <property type="entry name" value="PROKAR_LIPOPROTEIN"/>
    <property type="match status" value="1"/>
</dbReference>
<dbReference type="CDD" id="cd13538">
    <property type="entry name" value="PBP2_ModA_like_1"/>
    <property type="match status" value="1"/>
</dbReference>
<evidence type="ECO:0000313" key="7">
    <source>
        <dbReference type="Proteomes" id="UP000539313"/>
    </source>
</evidence>
<evidence type="ECO:0000256" key="4">
    <source>
        <dbReference type="PIRSR" id="PIRSR004846-1"/>
    </source>
</evidence>
<gene>
    <name evidence="6" type="ORF">HNR21_005270</name>
</gene>
<evidence type="ECO:0000256" key="5">
    <source>
        <dbReference type="SAM" id="SignalP"/>
    </source>
</evidence>
<dbReference type="InterPro" id="IPR005950">
    <property type="entry name" value="ModA"/>
</dbReference>
<dbReference type="EMBL" id="JACJII010000001">
    <property type="protein sequence ID" value="MBA9006388.1"/>
    <property type="molecule type" value="Genomic_DNA"/>
</dbReference>
<feature type="binding site" evidence="4">
    <location>
        <position position="175"/>
    </location>
    <ligand>
        <name>molybdate</name>
        <dbReference type="ChEBI" id="CHEBI:36264"/>
    </ligand>
</feature>
<dbReference type="PANTHER" id="PTHR30632">
    <property type="entry name" value="MOLYBDATE-BINDING PERIPLASMIC PROTEIN"/>
    <property type="match status" value="1"/>
</dbReference>
<feature type="signal peptide" evidence="5">
    <location>
        <begin position="1"/>
        <end position="22"/>
    </location>
</feature>
<feature type="binding site" evidence="4">
    <location>
        <position position="45"/>
    </location>
    <ligand>
        <name>molybdate</name>
        <dbReference type="ChEBI" id="CHEBI:36264"/>
    </ligand>
</feature>
<feature type="chain" id="PRO_5031025806" evidence="5">
    <location>
        <begin position="23"/>
        <end position="257"/>
    </location>
</feature>
<dbReference type="AlphaFoldDB" id="A0A7W3RAH4"/>
<keyword evidence="3 5" id="KW-0732">Signal</keyword>
<dbReference type="Pfam" id="PF13531">
    <property type="entry name" value="SBP_bac_11"/>
    <property type="match status" value="1"/>
</dbReference>
<keyword evidence="2 4" id="KW-0479">Metal-binding</keyword>
<dbReference type="Gene3D" id="3.40.190.10">
    <property type="entry name" value="Periplasmic binding protein-like II"/>
    <property type="match status" value="2"/>
</dbReference>
<name>A0A7W3RAH4_9ACTN</name>
<accession>A0A7W3RAH4</accession>
<evidence type="ECO:0000256" key="2">
    <source>
        <dbReference type="ARBA" id="ARBA00022723"/>
    </source>
</evidence>
<organism evidence="6 7">
    <name type="scientific">Thermomonospora cellulosilytica</name>
    <dbReference type="NCBI Taxonomy" id="1411118"/>
    <lineage>
        <taxon>Bacteria</taxon>
        <taxon>Bacillati</taxon>
        <taxon>Actinomycetota</taxon>
        <taxon>Actinomycetes</taxon>
        <taxon>Streptosporangiales</taxon>
        <taxon>Thermomonosporaceae</taxon>
        <taxon>Thermomonospora</taxon>
    </lineage>
</organism>
<proteinExistence type="inferred from homology"/>
<protein>
    <submittedName>
        <fullName evidence="6">Molybdate transport system substrate-binding protein</fullName>
    </submittedName>
</protein>
<comment type="caution">
    <text evidence="6">The sequence shown here is derived from an EMBL/GenBank/DDBJ whole genome shotgun (WGS) entry which is preliminary data.</text>
</comment>
<reference evidence="6 7" key="1">
    <citation type="submission" date="2020-08" db="EMBL/GenBank/DDBJ databases">
        <title>Sequencing the genomes of 1000 actinobacteria strains.</title>
        <authorList>
            <person name="Klenk H.-P."/>
        </authorList>
    </citation>
    <scope>NUCLEOTIDE SEQUENCE [LARGE SCALE GENOMIC DNA]</scope>
    <source>
        <strain evidence="6 7">DSM 45823</strain>
    </source>
</reference>
<dbReference type="RefSeq" id="WP_182707325.1">
    <property type="nucleotide sequence ID" value="NZ_JACJII010000001.1"/>
</dbReference>
<feature type="binding site" evidence="4">
    <location>
        <position position="193"/>
    </location>
    <ligand>
        <name>molybdate</name>
        <dbReference type="ChEBI" id="CHEBI:36264"/>
    </ligand>
</feature>
<dbReference type="PANTHER" id="PTHR30632:SF0">
    <property type="entry name" value="SULFATE-BINDING PROTEIN"/>
    <property type="match status" value="1"/>
</dbReference>
<keyword evidence="4" id="KW-0500">Molybdenum</keyword>
<dbReference type="Proteomes" id="UP000539313">
    <property type="component" value="Unassembled WGS sequence"/>
</dbReference>
<evidence type="ECO:0000256" key="3">
    <source>
        <dbReference type="ARBA" id="ARBA00022729"/>
    </source>
</evidence>
<dbReference type="GO" id="GO:0046872">
    <property type="term" value="F:metal ion binding"/>
    <property type="evidence" value="ECO:0007669"/>
    <property type="project" value="UniProtKB-KW"/>
</dbReference>
<keyword evidence="7" id="KW-1185">Reference proteome</keyword>
<evidence type="ECO:0000313" key="6">
    <source>
        <dbReference type="EMBL" id="MBA9006388.1"/>
    </source>
</evidence>
<dbReference type="SUPFAM" id="SSF53850">
    <property type="entry name" value="Periplasmic binding protein-like II"/>
    <property type="match status" value="1"/>
</dbReference>
<evidence type="ECO:0000256" key="1">
    <source>
        <dbReference type="ARBA" id="ARBA00009175"/>
    </source>
</evidence>
<dbReference type="NCBIfam" id="TIGR01256">
    <property type="entry name" value="modA"/>
    <property type="match status" value="1"/>
</dbReference>